<accession>A0ABS8P8S8</accession>
<sequence>MDVRPCSVEEAVTLAFEPEAFPARFGLRLVPGWAVPGALEPTVDALEGGADPAWLTHLLVCDGAVVGMGGFTGPPLDGEVEIGYQIAPARRGRGIATTAVAIWVARARAARLARVVARTDPGPSASATVLGRSGFARDPERDDGCWWWVCALRAREH</sequence>
<dbReference type="Gene3D" id="3.40.630.30">
    <property type="match status" value="1"/>
</dbReference>
<organism evidence="2 3">
    <name type="scientific">Actinomycetospora endophytica</name>
    <dbReference type="NCBI Taxonomy" id="2291215"/>
    <lineage>
        <taxon>Bacteria</taxon>
        <taxon>Bacillati</taxon>
        <taxon>Actinomycetota</taxon>
        <taxon>Actinomycetes</taxon>
        <taxon>Pseudonocardiales</taxon>
        <taxon>Pseudonocardiaceae</taxon>
        <taxon>Actinomycetospora</taxon>
    </lineage>
</organism>
<evidence type="ECO:0000259" key="1">
    <source>
        <dbReference type="PROSITE" id="PS51186"/>
    </source>
</evidence>
<dbReference type="Pfam" id="PF13302">
    <property type="entry name" value="Acetyltransf_3"/>
    <property type="match status" value="1"/>
</dbReference>
<dbReference type="EMBL" id="JAJNDB010000001">
    <property type="protein sequence ID" value="MCD2193796.1"/>
    <property type="molecule type" value="Genomic_DNA"/>
</dbReference>
<reference evidence="2 3" key="1">
    <citation type="submission" date="2021-11" db="EMBL/GenBank/DDBJ databases">
        <title>Draft genome sequence of Actinomycetospora sp. SF1 isolated from the rhizosphere soil.</title>
        <authorList>
            <person name="Duangmal K."/>
            <person name="Chantavorakit T."/>
        </authorList>
    </citation>
    <scope>NUCLEOTIDE SEQUENCE [LARGE SCALE GENOMIC DNA]</scope>
    <source>
        <strain evidence="2 3">TBRC 5722</strain>
    </source>
</reference>
<dbReference type="RefSeq" id="WP_230732643.1">
    <property type="nucleotide sequence ID" value="NZ_JAJNDB010000001.1"/>
</dbReference>
<dbReference type="PANTHER" id="PTHR43441">
    <property type="entry name" value="RIBOSOMAL-PROTEIN-SERINE ACETYLTRANSFERASE"/>
    <property type="match status" value="1"/>
</dbReference>
<dbReference type="InterPro" id="IPR016181">
    <property type="entry name" value="Acyl_CoA_acyltransferase"/>
</dbReference>
<evidence type="ECO:0000313" key="2">
    <source>
        <dbReference type="EMBL" id="MCD2193796.1"/>
    </source>
</evidence>
<keyword evidence="3" id="KW-1185">Reference proteome</keyword>
<dbReference type="SUPFAM" id="SSF55729">
    <property type="entry name" value="Acyl-CoA N-acyltransferases (Nat)"/>
    <property type="match status" value="1"/>
</dbReference>
<dbReference type="InterPro" id="IPR000182">
    <property type="entry name" value="GNAT_dom"/>
</dbReference>
<gene>
    <name evidence="2" type="ORF">LQ327_10460</name>
</gene>
<dbReference type="InterPro" id="IPR051908">
    <property type="entry name" value="Ribosomal_N-acetyltransferase"/>
</dbReference>
<dbReference type="PANTHER" id="PTHR43441:SF6">
    <property type="entry name" value="N-ACETYLTRANSFERASE DOMAIN-CONTAINING PROTEIN"/>
    <property type="match status" value="1"/>
</dbReference>
<feature type="domain" description="N-acetyltransferase" evidence="1">
    <location>
        <begin position="1"/>
        <end position="153"/>
    </location>
</feature>
<name>A0ABS8P8S8_9PSEU</name>
<dbReference type="PROSITE" id="PS51186">
    <property type="entry name" value="GNAT"/>
    <property type="match status" value="1"/>
</dbReference>
<proteinExistence type="predicted"/>
<evidence type="ECO:0000313" key="3">
    <source>
        <dbReference type="Proteomes" id="UP001199469"/>
    </source>
</evidence>
<dbReference type="Proteomes" id="UP001199469">
    <property type="component" value="Unassembled WGS sequence"/>
</dbReference>
<protein>
    <submittedName>
        <fullName evidence="2">GNAT family N-acetyltransferase</fullName>
    </submittedName>
</protein>
<comment type="caution">
    <text evidence="2">The sequence shown here is derived from an EMBL/GenBank/DDBJ whole genome shotgun (WGS) entry which is preliminary data.</text>
</comment>